<organism evidence="4 5">
    <name type="scientific">Adineta ricciae</name>
    <name type="common">Rotifer</name>
    <dbReference type="NCBI Taxonomy" id="249248"/>
    <lineage>
        <taxon>Eukaryota</taxon>
        <taxon>Metazoa</taxon>
        <taxon>Spiralia</taxon>
        <taxon>Gnathifera</taxon>
        <taxon>Rotifera</taxon>
        <taxon>Eurotatoria</taxon>
        <taxon>Bdelloidea</taxon>
        <taxon>Adinetida</taxon>
        <taxon>Adinetidae</taxon>
        <taxon>Adineta</taxon>
    </lineage>
</organism>
<keyword evidence="3" id="KW-0472">Membrane</keyword>
<reference evidence="4" key="1">
    <citation type="submission" date="2021-02" db="EMBL/GenBank/DDBJ databases">
        <authorList>
            <person name="Nowell W R."/>
        </authorList>
    </citation>
    <scope>NUCLEOTIDE SEQUENCE</scope>
</reference>
<evidence type="ECO:0000313" key="5">
    <source>
        <dbReference type="Proteomes" id="UP000663852"/>
    </source>
</evidence>
<sequence>MDTPANENEKIWMKVKSSSGIEELVPRLVDVQSAKNSKNRLKYRCCLLFLLLLLIGLILLAILLPIYLLKHKTSITINNSTTSSSSITTATPQITCIYPNVYNNLTKTCVNILIDSNNCGQINNKCSLNMSCSAGICVDVPGILLNNSKTIFSSSVNGSADDQMFNVTLPWPITIYNRTTNIVIVTTDGVLCLDACSTIYTETNLPSNVFPGVTIFPYWDDLYIYSNTSQGIYYQSDGNNPNRLLTFEFYMSHYQLPREYYHFQVLFFENSSNIVQVKYFQVSDRGSTCTIGVQASIKYFQVSDRGSTCTIGVQASSTGPFISYSYDQENSIDPNTSIIFNTNLGTFNKTSFES</sequence>
<dbReference type="OrthoDB" id="3933935at2759"/>
<gene>
    <name evidence="4" type="ORF">EDS130_LOCUS44228</name>
</gene>
<dbReference type="EMBL" id="CAJNOJ010000823">
    <property type="protein sequence ID" value="CAF1526278.1"/>
    <property type="molecule type" value="Genomic_DNA"/>
</dbReference>
<feature type="transmembrane region" description="Helical" evidence="3">
    <location>
        <begin position="45"/>
        <end position="69"/>
    </location>
</feature>
<accession>A0A815UR01</accession>
<evidence type="ECO:0000256" key="3">
    <source>
        <dbReference type="SAM" id="Phobius"/>
    </source>
</evidence>
<dbReference type="AlphaFoldDB" id="A0A815UR01"/>
<name>A0A815UR01_ADIRI</name>
<protein>
    <recommendedName>
        <fullName evidence="6">Transmembrane protein</fullName>
    </recommendedName>
</protein>
<keyword evidence="3" id="KW-1133">Transmembrane helix</keyword>
<proteinExistence type="inferred from homology"/>
<keyword evidence="2" id="KW-0732">Signal</keyword>
<evidence type="ECO:0000256" key="2">
    <source>
        <dbReference type="ARBA" id="ARBA00022729"/>
    </source>
</evidence>
<comment type="caution">
    <text evidence="4">The sequence shown here is derived from an EMBL/GenBank/DDBJ whole genome shotgun (WGS) entry which is preliminary data.</text>
</comment>
<dbReference type="Proteomes" id="UP000663852">
    <property type="component" value="Unassembled WGS sequence"/>
</dbReference>
<dbReference type="Pfam" id="PF04885">
    <property type="entry name" value="Stig1"/>
    <property type="match status" value="1"/>
</dbReference>
<comment type="similarity">
    <text evidence="1">Belongs to the STIG1 family.</text>
</comment>
<evidence type="ECO:0008006" key="6">
    <source>
        <dbReference type="Google" id="ProtNLM"/>
    </source>
</evidence>
<evidence type="ECO:0000313" key="4">
    <source>
        <dbReference type="EMBL" id="CAF1526278.1"/>
    </source>
</evidence>
<keyword evidence="3" id="KW-0812">Transmembrane</keyword>
<dbReference type="InterPro" id="IPR006969">
    <property type="entry name" value="Stig-like"/>
</dbReference>
<evidence type="ECO:0000256" key="1">
    <source>
        <dbReference type="ARBA" id="ARBA00006010"/>
    </source>
</evidence>